<evidence type="ECO:0008006" key="6">
    <source>
        <dbReference type="Google" id="ProtNLM"/>
    </source>
</evidence>
<dbReference type="InterPro" id="IPR014718">
    <property type="entry name" value="GH-type_carb-bd"/>
</dbReference>
<dbReference type="PANTHER" id="PTHR10091">
    <property type="entry name" value="ALDOSE-1-EPIMERASE"/>
    <property type="match status" value="1"/>
</dbReference>
<protein>
    <recommendedName>
        <fullName evidence="6">DUF5675 domain-containing protein</fullName>
    </recommendedName>
</protein>
<proteinExistence type="predicted"/>
<comment type="subunit">
    <text evidence="2">Monomer.</text>
</comment>
<comment type="caution">
    <text evidence="4">The sequence shown here is derived from an EMBL/GenBank/DDBJ whole genome shotgun (WGS) entry which is preliminary data.</text>
</comment>
<gene>
    <name evidence="4" type="ORF">ACFSQJ_10420</name>
</gene>
<sequence length="89" mass="10270">MIFKLKNKNGLSATFTDYGQRLMALNLPDKNGKIDNAVLGYKDPKDYLKKEPNYYGAFLGRYCNRIADAQFKIEVKIIKLTKNSNYKNL</sequence>
<dbReference type="RefSeq" id="WP_377766885.1">
    <property type="nucleotide sequence ID" value="NZ_JBHULB010000013.1"/>
</dbReference>
<keyword evidence="3" id="KW-0106">Calcium</keyword>
<dbReference type="PANTHER" id="PTHR10091:SF0">
    <property type="entry name" value="GALACTOSE MUTAROTASE"/>
    <property type="match status" value="1"/>
</dbReference>
<dbReference type="SUPFAM" id="SSF74650">
    <property type="entry name" value="Galactose mutarotase-like"/>
    <property type="match status" value="1"/>
</dbReference>
<name>A0ABW5MVH8_9FLAO</name>
<keyword evidence="5" id="KW-1185">Reference proteome</keyword>
<evidence type="ECO:0000256" key="2">
    <source>
        <dbReference type="ARBA" id="ARBA00011245"/>
    </source>
</evidence>
<dbReference type="EMBL" id="JBHULB010000013">
    <property type="protein sequence ID" value="MFD2587347.1"/>
    <property type="molecule type" value="Genomic_DNA"/>
</dbReference>
<accession>A0ABW5MVH8</accession>
<evidence type="ECO:0000256" key="3">
    <source>
        <dbReference type="ARBA" id="ARBA00022837"/>
    </source>
</evidence>
<dbReference type="Proteomes" id="UP001597526">
    <property type="component" value="Unassembled WGS sequence"/>
</dbReference>
<evidence type="ECO:0000313" key="5">
    <source>
        <dbReference type="Proteomes" id="UP001597526"/>
    </source>
</evidence>
<dbReference type="Pfam" id="PF01263">
    <property type="entry name" value="Aldose_epim"/>
    <property type="match status" value="1"/>
</dbReference>
<dbReference type="InterPro" id="IPR011013">
    <property type="entry name" value="Gal_mutarotase_sf_dom"/>
</dbReference>
<organism evidence="4 5">
    <name type="scientific">Croceitalea marina</name>
    <dbReference type="NCBI Taxonomy" id="1775166"/>
    <lineage>
        <taxon>Bacteria</taxon>
        <taxon>Pseudomonadati</taxon>
        <taxon>Bacteroidota</taxon>
        <taxon>Flavobacteriia</taxon>
        <taxon>Flavobacteriales</taxon>
        <taxon>Flavobacteriaceae</taxon>
        <taxon>Croceitalea</taxon>
    </lineage>
</organism>
<evidence type="ECO:0000256" key="1">
    <source>
        <dbReference type="ARBA" id="ARBA00001913"/>
    </source>
</evidence>
<comment type="cofactor">
    <cofactor evidence="1">
        <name>Ca(2+)</name>
        <dbReference type="ChEBI" id="CHEBI:29108"/>
    </cofactor>
</comment>
<evidence type="ECO:0000313" key="4">
    <source>
        <dbReference type="EMBL" id="MFD2587347.1"/>
    </source>
</evidence>
<reference evidence="5" key="1">
    <citation type="journal article" date="2019" name="Int. J. Syst. Evol. Microbiol.">
        <title>The Global Catalogue of Microorganisms (GCM) 10K type strain sequencing project: providing services to taxonomists for standard genome sequencing and annotation.</title>
        <authorList>
            <consortium name="The Broad Institute Genomics Platform"/>
            <consortium name="The Broad Institute Genome Sequencing Center for Infectious Disease"/>
            <person name="Wu L."/>
            <person name="Ma J."/>
        </authorList>
    </citation>
    <scope>NUCLEOTIDE SEQUENCE [LARGE SCALE GENOMIC DNA]</scope>
    <source>
        <strain evidence="5">KCTC 52368</strain>
    </source>
</reference>
<dbReference type="Gene3D" id="2.70.98.10">
    <property type="match status" value="1"/>
</dbReference>
<dbReference type="InterPro" id="IPR008183">
    <property type="entry name" value="Aldose_1/G6P_1-epimerase"/>
</dbReference>